<dbReference type="PANTHER" id="PTHR13799">
    <property type="entry name" value="NGG1 INTERACTING FACTOR 3"/>
    <property type="match status" value="1"/>
</dbReference>
<evidence type="ECO:0000313" key="6">
    <source>
        <dbReference type="Proteomes" id="UP000008922"/>
    </source>
</evidence>
<dbReference type="eggNOG" id="COG0327">
    <property type="taxonomic scope" value="Bacteria"/>
</dbReference>
<sequence>MNVKTIVETILQKCNVPPMEQTCDQLIVGDWNAEVTGIATTFMATVDVIKEAAAKGANLIITHEPTFFTGWDKTEWLKDDPVYTGKQALIHQHQINIWRFHDHMHGSTPDLIYDGLIRELGWETYQNADDKHCFTIPKISVVDLAEFLEERLQVSVSRIVGAVNGSVERVGFLVGGGSLGLGREEMPMELMNKANLDTIVCGEILEWTLAAYVHDAAQLAMNKSLIVLGHNRTEEVGMKHLVSWLQALFPKIPVDFIEAGDPFIYHVKPL</sequence>
<dbReference type="HOGENOM" id="CLU_089937_1_0_0"/>
<gene>
    <name evidence="5" type="ordered locus">ANT_12330</name>
</gene>
<organism evidence="5 6">
    <name type="scientific">Anaerolinea thermophila (strain DSM 14523 / JCM 11388 / NBRC 100420 / UNI-1)</name>
    <dbReference type="NCBI Taxonomy" id="926569"/>
    <lineage>
        <taxon>Bacteria</taxon>
        <taxon>Bacillati</taxon>
        <taxon>Chloroflexota</taxon>
        <taxon>Anaerolineae</taxon>
        <taxon>Anaerolineales</taxon>
        <taxon>Anaerolineaceae</taxon>
        <taxon>Anaerolinea</taxon>
    </lineage>
</organism>
<feature type="binding site" evidence="4">
    <location>
        <position position="230"/>
    </location>
    <ligand>
        <name>a divalent metal cation</name>
        <dbReference type="ChEBI" id="CHEBI:60240"/>
        <label>1</label>
    </ligand>
</feature>
<evidence type="ECO:0000256" key="2">
    <source>
        <dbReference type="ARBA" id="ARBA00022112"/>
    </source>
</evidence>
<dbReference type="SUPFAM" id="SSF102705">
    <property type="entry name" value="NIF3 (NGG1p interacting factor 3)-like"/>
    <property type="match status" value="1"/>
</dbReference>
<dbReference type="Gene3D" id="3.40.1390.30">
    <property type="entry name" value="NIF3 (NGG1p interacting factor 3)-like"/>
    <property type="match status" value="2"/>
</dbReference>
<dbReference type="InterPro" id="IPR036069">
    <property type="entry name" value="DUF34/NIF3_sf"/>
</dbReference>
<dbReference type="EMBL" id="AP012029">
    <property type="protein sequence ID" value="BAJ63267.1"/>
    <property type="molecule type" value="Genomic_DNA"/>
</dbReference>
<dbReference type="PANTHER" id="PTHR13799:SF14">
    <property type="entry name" value="GTP CYCLOHYDROLASE 1 TYPE 2 HOMOLOG"/>
    <property type="match status" value="1"/>
</dbReference>
<dbReference type="RefSeq" id="WP_013559655.1">
    <property type="nucleotide sequence ID" value="NC_014960.1"/>
</dbReference>
<name>E8N4A3_ANATU</name>
<dbReference type="InterPro" id="IPR002678">
    <property type="entry name" value="DUF34/NIF3"/>
</dbReference>
<keyword evidence="3 4" id="KW-0479">Metal-binding</keyword>
<dbReference type="OrthoDB" id="1116574at2"/>
<reference evidence="5 6" key="1">
    <citation type="submission" date="2010-12" db="EMBL/GenBank/DDBJ databases">
        <title>Whole genome sequence of Anaerolinea thermophila UNI-1.</title>
        <authorList>
            <person name="Narita-Yamada S."/>
            <person name="Kishi E."/>
            <person name="Watanabe Y."/>
            <person name="Takasaki K."/>
            <person name="Ankai A."/>
            <person name="Oguchi A."/>
            <person name="Fukui S."/>
            <person name="Takahashi M."/>
            <person name="Yashiro I."/>
            <person name="Hosoyama A."/>
            <person name="Sekiguchi Y."/>
            <person name="Hanada S."/>
            <person name="Fujita N."/>
        </authorList>
    </citation>
    <scope>NUCLEOTIDE SEQUENCE [LARGE SCALE GENOMIC DNA]</scope>
    <source>
        <strain evidence="6">DSM 14523 / JCM 11388 / NBRC 100420 / UNI-1</strain>
    </source>
</reference>
<feature type="binding site" evidence="4">
    <location>
        <position position="234"/>
    </location>
    <ligand>
        <name>a divalent metal cation</name>
        <dbReference type="ChEBI" id="CHEBI:60240"/>
        <label>1</label>
    </ligand>
</feature>
<evidence type="ECO:0000313" key="5">
    <source>
        <dbReference type="EMBL" id="BAJ63267.1"/>
    </source>
</evidence>
<feature type="binding site" evidence="4">
    <location>
        <position position="63"/>
    </location>
    <ligand>
        <name>a divalent metal cation</name>
        <dbReference type="ChEBI" id="CHEBI:60240"/>
        <label>1</label>
    </ligand>
</feature>
<dbReference type="GO" id="GO:0046872">
    <property type="term" value="F:metal ion binding"/>
    <property type="evidence" value="ECO:0007669"/>
    <property type="project" value="UniProtKB-KW"/>
</dbReference>
<keyword evidence="6" id="KW-1185">Reference proteome</keyword>
<dbReference type="KEGG" id="atm:ANT_12330"/>
<dbReference type="GO" id="GO:0005737">
    <property type="term" value="C:cytoplasm"/>
    <property type="evidence" value="ECO:0007669"/>
    <property type="project" value="TreeGrafter"/>
</dbReference>
<proteinExistence type="inferred from homology"/>
<comment type="similarity">
    <text evidence="1">Belongs to the GTP cyclohydrolase I type 2/NIF3 family.</text>
</comment>
<evidence type="ECO:0000256" key="1">
    <source>
        <dbReference type="ARBA" id="ARBA00006964"/>
    </source>
</evidence>
<dbReference type="Proteomes" id="UP000008922">
    <property type="component" value="Chromosome"/>
</dbReference>
<evidence type="ECO:0000256" key="3">
    <source>
        <dbReference type="ARBA" id="ARBA00022723"/>
    </source>
</evidence>
<dbReference type="Pfam" id="PF01784">
    <property type="entry name" value="DUF34_NIF3"/>
    <property type="match status" value="1"/>
</dbReference>
<protein>
    <recommendedName>
        <fullName evidence="2">GTP cyclohydrolase 1 type 2 homolog</fullName>
    </recommendedName>
</protein>
<dbReference type="InParanoid" id="E8N4A3"/>
<accession>E8N4A3</accession>
<dbReference type="AlphaFoldDB" id="E8N4A3"/>
<dbReference type="STRING" id="926569.ANT_12330"/>
<feature type="binding site" evidence="4">
    <location>
        <position position="102"/>
    </location>
    <ligand>
        <name>a divalent metal cation</name>
        <dbReference type="ChEBI" id="CHEBI:60240"/>
        <label>1</label>
    </ligand>
</feature>
<evidence type="ECO:0000256" key="4">
    <source>
        <dbReference type="PIRSR" id="PIRSR602678-1"/>
    </source>
</evidence>